<comment type="catalytic activity">
    <reaction evidence="2">
        <text>N(6)-[(R)-lipoyl]-L-lysyl-[protein] + 3-methyl-2-oxobutanoate + H(+) = N(6)-[(R)-S(8)-2-methylpropanoyldihydrolipoyl]-L-lysyl-[protein] + CO2</text>
        <dbReference type="Rhea" id="RHEA:13457"/>
        <dbReference type="Rhea" id="RHEA-COMP:10474"/>
        <dbReference type="Rhea" id="RHEA-COMP:10497"/>
        <dbReference type="ChEBI" id="CHEBI:11851"/>
        <dbReference type="ChEBI" id="CHEBI:15378"/>
        <dbReference type="ChEBI" id="CHEBI:16526"/>
        <dbReference type="ChEBI" id="CHEBI:83099"/>
        <dbReference type="ChEBI" id="CHEBI:83142"/>
        <dbReference type="EC" id="1.2.4.4"/>
    </reaction>
</comment>
<comment type="function">
    <text evidence="2">The branched-chain alpha-keto dehydrogenase complex catalyzes the overall conversion of alpha-keto acids to acyl-CoA and CO(2). It contains multiple copies of three enzymatic components: branched-chain alpha-keto acid decarboxylase (E1), lipoamide acyltransferase (E2) and lipoamide dehydrogenase (E3).</text>
</comment>
<comment type="similarity">
    <text evidence="2">Belongs to the BCKDHA family.</text>
</comment>
<evidence type="ECO:0000313" key="5">
    <source>
        <dbReference type="EMBL" id="KAK0539297.1"/>
    </source>
</evidence>
<accession>A0AAN6GFU3</accession>
<dbReference type="Pfam" id="PF00676">
    <property type="entry name" value="E1_dh"/>
    <property type="match status" value="1"/>
</dbReference>
<dbReference type="SUPFAM" id="SSF52518">
    <property type="entry name" value="Thiamin diphosphate-binding fold (THDP-binding)"/>
    <property type="match status" value="1"/>
</dbReference>
<comment type="caution">
    <text evidence="5">The sequence shown here is derived from an EMBL/GenBank/DDBJ whole genome shotgun (WGS) entry which is preliminary data.</text>
</comment>
<feature type="domain" description="Dehydrogenase E1 component" evidence="4">
    <location>
        <begin position="136"/>
        <end position="435"/>
    </location>
</feature>
<dbReference type="GO" id="GO:0003863">
    <property type="term" value="F:branched-chain 2-oxo acid dehydrogenase activity"/>
    <property type="evidence" value="ECO:0007669"/>
    <property type="project" value="UniProtKB-EC"/>
</dbReference>
<reference evidence="5" key="1">
    <citation type="journal article" date="2023" name="PhytoFront">
        <title>Draft Genome Resources of Seven Strains of Tilletia horrida, Causal Agent of Kernel Smut of Rice.</title>
        <authorList>
            <person name="Khanal S."/>
            <person name="Antony Babu S."/>
            <person name="Zhou X.G."/>
        </authorList>
    </citation>
    <scope>NUCLEOTIDE SEQUENCE</scope>
    <source>
        <strain evidence="5">TX3</strain>
    </source>
</reference>
<organism evidence="5 6">
    <name type="scientific">Tilletia horrida</name>
    <dbReference type="NCBI Taxonomy" id="155126"/>
    <lineage>
        <taxon>Eukaryota</taxon>
        <taxon>Fungi</taxon>
        <taxon>Dikarya</taxon>
        <taxon>Basidiomycota</taxon>
        <taxon>Ustilaginomycotina</taxon>
        <taxon>Exobasidiomycetes</taxon>
        <taxon>Tilletiales</taxon>
        <taxon>Tilletiaceae</taxon>
        <taxon>Tilletia</taxon>
    </lineage>
</organism>
<name>A0AAN6GFU3_9BASI</name>
<dbReference type="CDD" id="cd02000">
    <property type="entry name" value="TPP_E1_PDC_ADC_BCADC"/>
    <property type="match status" value="1"/>
</dbReference>
<dbReference type="PANTHER" id="PTHR43380">
    <property type="entry name" value="2-OXOISOVALERATE DEHYDROGENASE SUBUNIT ALPHA, MITOCHONDRIAL"/>
    <property type="match status" value="1"/>
</dbReference>
<dbReference type="InterPro" id="IPR029061">
    <property type="entry name" value="THDP-binding"/>
</dbReference>
<evidence type="ECO:0000256" key="3">
    <source>
        <dbReference type="SAM" id="MobiDB-lite"/>
    </source>
</evidence>
<sequence length="520" mass="56686">MLSRLSSTAARASPLGRTAQQLLVAHLPPSSSFTTSTSTSTSSSSPTRVDHGHLPNAPTSPYVNNLQEAFFSEVRANIPTSAQVQRSTHDTEIDAQLARPGTGIPTFRLIDGVGKLLEGVSEESLNITREEARKMYKTMLFLPAFDLILSNAQRQGRISFMMTSAGEEAAIIGSASALSPDDEVFTQYRESGVLIWRGCSLDQMMAQVFGTEDDICGARQMPIHFGSPEHKFHTISSPLATQIPQAAGAAYALKRSPGRQNDIVVCYFGEGAASEGDFHAGVNMASTLDCPILFIARNNGFAISTPATEQFKGDGIASRGPGYGMETLRVDGNDVFAVRAAVQAAKARIVSTSRPVLLELMSYRVGHHSTSDDSSAYRSKDRVEDWKRLDNPLHRMRNFLQDRGWWSAEEEEATKKEHRSAVLQAINRAEGRMRPSISSMFEDVYSREDGGKASGSGSADGRGRGRGMPTALRDQRAELARLIKKYGAYEPWAREIAKHRHQGADLNEFAAEPAKSPKSS</sequence>
<dbReference type="InterPro" id="IPR050771">
    <property type="entry name" value="Alpha-ketoacid_DH_E1_comp"/>
</dbReference>
<feature type="compositionally biased region" description="Low complexity" evidence="3">
    <location>
        <begin position="28"/>
        <end position="47"/>
    </location>
</feature>
<gene>
    <name evidence="5" type="ORF">OC842_001001</name>
</gene>
<comment type="cofactor">
    <cofactor evidence="2">
        <name>thiamine diphosphate</name>
        <dbReference type="ChEBI" id="CHEBI:58937"/>
    </cofactor>
</comment>
<keyword evidence="2" id="KW-0786">Thiamine pyrophosphate</keyword>
<protein>
    <recommendedName>
        <fullName evidence="2">2-oxoisovalerate dehydrogenase subunit alpha</fullName>
        <ecNumber evidence="2">1.2.4.4</ecNumber>
    </recommendedName>
    <alternativeName>
        <fullName evidence="2">Branched-chain alpha-keto acid dehydrogenase E1 component alpha chain</fullName>
    </alternativeName>
</protein>
<feature type="region of interest" description="Disordered" evidence="3">
    <location>
        <begin position="445"/>
        <end position="473"/>
    </location>
</feature>
<dbReference type="EC" id="1.2.4.4" evidence="2"/>
<proteinExistence type="inferred from homology"/>
<dbReference type="Gene3D" id="3.40.50.970">
    <property type="match status" value="1"/>
</dbReference>
<dbReference type="EMBL" id="JAPDMQ010000033">
    <property type="protein sequence ID" value="KAK0539297.1"/>
    <property type="molecule type" value="Genomic_DNA"/>
</dbReference>
<dbReference type="GO" id="GO:0009083">
    <property type="term" value="P:branched-chain amino acid catabolic process"/>
    <property type="evidence" value="ECO:0007669"/>
    <property type="project" value="TreeGrafter"/>
</dbReference>
<dbReference type="AlphaFoldDB" id="A0AAN6GFU3"/>
<keyword evidence="1 2" id="KW-0560">Oxidoreductase</keyword>
<evidence type="ECO:0000313" key="6">
    <source>
        <dbReference type="Proteomes" id="UP001176521"/>
    </source>
</evidence>
<dbReference type="FunFam" id="3.40.50.970:FF:000055">
    <property type="entry name" value="2-oxoisovalerate dehydrogenase subunit alpha"/>
    <property type="match status" value="1"/>
</dbReference>
<keyword evidence="6" id="KW-1185">Reference proteome</keyword>
<feature type="region of interest" description="Disordered" evidence="3">
    <location>
        <begin position="28"/>
        <end position="59"/>
    </location>
</feature>
<evidence type="ECO:0000256" key="1">
    <source>
        <dbReference type="ARBA" id="ARBA00023002"/>
    </source>
</evidence>
<evidence type="ECO:0000259" key="4">
    <source>
        <dbReference type="Pfam" id="PF00676"/>
    </source>
</evidence>
<dbReference type="PANTHER" id="PTHR43380:SF1">
    <property type="entry name" value="2-OXOISOVALERATE DEHYDROGENASE SUBUNIT ALPHA, MITOCHONDRIAL"/>
    <property type="match status" value="1"/>
</dbReference>
<dbReference type="InterPro" id="IPR001017">
    <property type="entry name" value="DH_E1"/>
</dbReference>
<evidence type="ECO:0000256" key="2">
    <source>
        <dbReference type="RuleBase" id="RU365014"/>
    </source>
</evidence>
<dbReference type="Proteomes" id="UP001176521">
    <property type="component" value="Unassembled WGS sequence"/>
</dbReference>